<dbReference type="GO" id="GO:0016301">
    <property type="term" value="F:kinase activity"/>
    <property type="evidence" value="ECO:0007669"/>
    <property type="project" value="UniProtKB-KW"/>
</dbReference>
<keyword evidence="5 10" id="KW-0547">Nucleotide-binding</keyword>
<dbReference type="OrthoDB" id="15328at2157"/>
<feature type="binding site" evidence="11">
    <location>
        <position position="152"/>
    </location>
    <ligand>
        <name>substrate</name>
    </ligand>
</feature>
<keyword evidence="8" id="KW-0414">Isoprene biosynthesis</keyword>
<feature type="binding site" evidence="11">
    <location>
        <position position="212"/>
    </location>
    <ligand>
        <name>ATP</name>
        <dbReference type="ChEBI" id="CHEBI:30616"/>
    </ligand>
</feature>
<evidence type="ECO:0000256" key="11">
    <source>
        <dbReference type="PIRSR" id="PIRSR016496-1"/>
    </source>
</evidence>
<dbReference type="InterPro" id="IPR024192">
    <property type="entry name" value="Fosfomycin_R_FomA-type"/>
</dbReference>
<evidence type="ECO:0000256" key="7">
    <source>
        <dbReference type="ARBA" id="ARBA00022840"/>
    </source>
</evidence>
<evidence type="ECO:0000256" key="1">
    <source>
        <dbReference type="ARBA" id="ARBA00010540"/>
    </source>
</evidence>
<feature type="domain" description="Aspartate/glutamate/uridylate kinase" evidence="13">
    <location>
        <begin position="3"/>
        <end position="226"/>
    </location>
</feature>
<gene>
    <name evidence="14" type="ORF">RJ53_02880</name>
</gene>
<dbReference type="RefSeq" id="WP_211530133.1">
    <property type="nucleotide sequence ID" value="NZ_JWHL01000003.1"/>
</dbReference>
<dbReference type="AlphaFoldDB" id="A0A8J7W564"/>
<dbReference type="Proteomes" id="UP000730161">
    <property type="component" value="Unassembled WGS sequence"/>
</dbReference>
<dbReference type="GO" id="GO:0005524">
    <property type="term" value="F:ATP binding"/>
    <property type="evidence" value="ECO:0007669"/>
    <property type="project" value="UniProtKB-KW"/>
</dbReference>
<evidence type="ECO:0000256" key="8">
    <source>
        <dbReference type="ARBA" id="ARBA00023229"/>
    </source>
</evidence>
<evidence type="ECO:0000256" key="6">
    <source>
        <dbReference type="ARBA" id="ARBA00022777"/>
    </source>
</evidence>
<comment type="catalytic activity">
    <reaction evidence="9 10">
        <text>isopentenyl phosphate + ATP = isopentenyl diphosphate + ADP</text>
        <dbReference type="Rhea" id="RHEA:33963"/>
        <dbReference type="ChEBI" id="CHEBI:30616"/>
        <dbReference type="ChEBI" id="CHEBI:65078"/>
        <dbReference type="ChEBI" id="CHEBI:128769"/>
        <dbReference type="ChEBI" id="CHEBI:456216"/>
        <dbReference type="EC" id="2.7.4.26"/>
    </reaction>
</comment>
<dbReference type="Pfam" id="PF00696">
    <property type="entry name" value="AA_kinase"/>
    <property type="match status" value="1"/>
</dbReference>
<dbReference type="SUPFAM" id="SSF53633">
    <property type="entry name" value="Carbamate kinase-like"/>
    <property type="match status" value="1"/>
</dbReference>
<feature type="binding site" evidence="11">
    <location>
        <position position="54"/>
    </location>
    <ligand>
        <name>substrate</name>
    </ligand>
</feature>
<sequence>MSKTIVLKLGGSVITEKQNPGVIHTTRLQAIAETIAHHRDLPLIIVHGAGSCGHPEAHQYRIPDGVGRENAAGIGETHRAVAGLNSTVVSILRDAGIDAVGVHPLCGSFAEEGRLISFETRQLAMMADLGIVPVLHGDVVMDRKRGGCIISGDQLVLRIAEGVRAERVGLATDVAGVLSEGEVVRMMTRSTADAVDLGDSEKMDVTGGMRGKVQELLALADTGIMSSIFHIERLGDFLAGDDHGGTEIVMEQL</sequence>
<protein>
    <recommendedName>
        <fullName evidence="3 10">Isopentenyl phosphate kinase</fullName>
        <shortName evidence="10">IPK</shortName>
        <ecNumber evidence="2 10">2.7.4.26</ecNumber>
    </recommendedName>
</protein>
<keyword evidence="15" id="KW-1185">Reference proteome</keyword>
<keyword evidence="7 10" id="KW-0067">ATP-binding</keyword>
<dbReference type="PIRSF" id="PIRSF016496">
    <property type="entry name" value="Kin_FomA"/>
    <property type="match status" value="1"/>
</dbReference>
<feature type="binding site" evidence="11">
    <location>
        <position position="173"/>
    </location>
    <ligand>
        <name>ATP</name>
        <dbReference type="ChEBI" id="CHEBI:30616"/>
    </ligand>
</feature>
<feature type="binding site" evidence="11">
    <location>
        <position position="208"/>
    </location>
    <ligand>
        <name>ATP</name>
        <dbReference type="ChEBI" id="CHEBI:30616"/>
    </ligand>
</feature>
<feature type="binding site" evidence="11">
    <location>
        <begin position="8"/>
        <end position="12"/>
    </location>
    <ligand>
        <name>ATP</name>
        <dbReference type="ChEBI" id="CHEBI:30616"/>
    </ligand>
</feature>
<dbReference type="GO" id="GO:0102043">
    <property type="term" value="F:isopentenyl phosphate kinase activity"/>
    <property type="evidence" value="ECO:0007669"/>
    <property type="project" value="UniProtKB-EC"/>
</dbReference>
<comment type="similarity">
    <text evidence="1 10">Belongs to the isopentenyl phosphate kinase family.</text>
</comment>
<proteinExistence type="inferred from homology"/>
<comment type="caution">
    <text evidence="14">The sequence shown here is derived from an EMBL/GenBank/DDBJ whole genome shotgun (WGS) entry which is preliminary data.</text>
</comment>
<evidence type="ECO:0000256" key="9">
    <source>
        <dbReference type="ARBA" id="ARBA00049063"/>
    </source>
</evidence>
<keyword evidence="4 10" id="KW-0808">Transferase</keyword>
<dbReference type="CDD" id="cd04241">
    <property type="entry name" value="AAK_FomA-like"/>
    <property type="match status" value="1"/>
</dbReference>
<dbReference type="EC" id="2.7.4.26" evidence="2 10"/>
<evidence type="ECO:0000256" key="4">
    <source>
        <dbReference type="ARBA" id="ARBA00022679"/>
    </source>
</evidence>
<comment type="function">
    <text evidence="10">Catalyzes the formation of isopentenyl diphosphate (IPP), the building block of all isoprenoids.</text>
</comment>
<keyword evidence="6 10" id="KW-0418">Kinase</keyword>
<evidence type="ECO:0000256" key="2">
    <source>
        <dbReference type="ARBA" id="ARBA00012908"/>
    </source>
</evidence>
<dbReference type="InterPro" id="IPR036393">
    <property type="entry name" value="AceGlu_kinase-like_sf"/>
</dbReference>
<evidence type="ECO:0000256" key="5">
    <source>
        <dbReference type="ARBA" id="ARBA00022741"/>
    </source>
</evidence>
<feature type="site" description="Transition state stabilizer" evidence="12">
    <location>
        <position position="17"/>
    </location>
</feature>
<evidence type="ECO:0000259" key="13">
    <source>
        <dbReference type="Pfam" id="PF00696"/>
    </source>
</evidence>
<evidence type="ECO:0000313" key="14">
    <source>
        <dbReference type="EMBL" id="MBR1368504.1"/>
    </source>
</evidence>
<dbReference type="PANTHER" id="PTHR43654:SF1">
    <property type="entry name" value="ISOPENTENYL PHOSPHATE KINASE"/>
    <property type="match status" value="1"/>
</dbReference>
<dbReference type="PANTHER" id="PTHR43654">
    <property type="entry name" value="GLUTAMATE 5-KINASE"/>
    <property type="match status" value="1"/>
</dbReference>
<dbReference type="GO" id="GO:0005829">
    <property type="term" value="C:cytosol"/>
    <property type="evidence" value="ECO:0007669"/>
    <property type="project" value="TreeGrafter"/>
</dbReference>
<evidence type="ECO:0000313" key="15">
    <source>
        <dbReference type="Proteomes" id="UP000730161"/>
    </source>
</evidence>
<evidence type="ECO:0000256" key="12">
    <source>
        <dbReference type="PIRSR" id="PIRSR016496-2"/>
    </source>
</evidence>
<dbReference type="NCBIfam" id="NF040647">
    <property type="entry name" value="IPPK_Arch"/>
    <property type="match status" value="1"/>
</dbReference>
<comment type="subunit">
    <text evidence="10">Homodimer.</text>
</comment>
<accession>A0A8J7W564</accession>
<evidence type="ECO:0000256" key="10">
    <source>
        <dbReference type="PIRNR" id="PIRNR016496"/>
    </source>
</evidence>
<feature type="binding site" evidence="11">
    <location>
        <position position="50"/>
    </location>
    <ligand>
        <name>substrate</name>
    </ligand>
</feature>
<dbReference type="Gene3D" id="3.40.1160.10">
    <property type="entry name" value="Acetylglutamate kinase-like"/>
    <property type="match status" value="1"/>
</dbReference>
<name>A0A8J7W564_9EURY</name>
<feature type="binding site" evidence="11">
    <location>
        <position position="49"/>
    </location>
    <ligand>
        <name>substrate</name>
    </ligand>
</feature>
<evidence type="ECO:0000256" key="3">
    <source>
        <dbReference type="ARBA" id="ARBA00017267"/>
    </source>
</evidence>
<dbReference type="GO" id="GO:0016114">
    <property type="term" value="P:terpenoid biosynthetic process"/>
    <property type="evidence" value="ECO:0007669"/>
    <property type="project" value="TreeGrafter"/>
</dbReference>
<reference evidence="14" key="1">
    <citation type="submission" date="2014-12" db="EMBL/GenBank/DDBJ databases">
        <authorList>
            <person name="Huang H.-H."/>
            <person name="Chen S.-C."/>
            <person name="Lai M.-C."/>
        </authorList>
    </citation>
    <scope>NUCLEOTIDE SEQUENCE</scope>
    <source>
        <strain evidence="14">K1F9705b</strain>
    </source>
</reference>
<dbReference type="EMBL" id="JWHL01000003">
    <property type="protein sequence ID" value="MBR1368504.1"/>
    <property type="molecule type" value="Genomic_DNA"/>
</dbReference>
<organism evidence="14 15">
    <name type="scientific">Methanocalculus chunghsingensis</name>
    <dbReference type="NCBI Taxonomy" id="156457"/>
    <lineage>
        <taxon>Archaea</taxon>
        <taxon>Methanobacteriati</taxon>
        <taxon>Methanobacteriota</taxon>
        <taxon>Stenosarchaea group</taxon>
        <taxon>Methanomicrobia</taxon>
        <taxon>Methanomicrobiales</taxon>
        <taxon>Methanocalculaceae</taxon>
        <taxon>Methanocalculus</taxon>
    </lineage>
</organism>
<dbReference type="InterPro" id="IPR001048">
    <property type="entry name" value="Asp/Glu/Uridylate_kinase"/>
</dbReference>